<dbReference type="KEGG" id="vg:25479108"/>
<evidence type="ECO:0000313" key="2">
    <source>
        <dbReference type="EMBL" id="QLI60729.1"/>
    </source>
</evidence>
<dbReference type="RefSeq" id="YP_009163820.1">
    <property type="nucleotide sequence ID" value="NC_027778.1"/>
</dbReference>
<gene>
    <name evidence="1" type="ORF">SDDV_059</name>
</gene>
<dbReference type="GeneID" id="25479108"/>
<reference evidence="1 3" key="1">
    <citation type="journal article" date="2015" name="PLoS Pathog.">
        <title>A Novel Virus Causes Scale Drop Disease in Lates calcarifer.</title>
        <authorList>
            <person name="de Groof A."/>
            <person name="Guelen L."/>
            <person name="Deijs M."/>
            <person name="van der Wal Y."/>
            <person name="Miyata M."/>
            <person name="Ng K.S."/>
            <person name="van Grinsven L."/>
            <person name="Simmelink B."/>
            <person name="Biermann Y."/>
            <person name="Grisez L."/>
            <person name="van Lent J."/>
            <person name="de Ronde A."/>
            <person name="Chang S.F."/>
            <person name="Schrier C."/>
            <person name="van der Hoek L."/>
        </authorList>
    </citation>
    <scope>NUCLEOTIDE SEQUENCE [LARGE SCALE GENOMIC DNA]</scope>
    <source>
        <strain evidence="1">C4575</strain>
    </source>
</reference>
<organism evidence="1 3">
    <name type="scientific">Scale drop disease virus</name>
    <dbReference type="NCBI Taxonomy" id="1697349"/>
    <lineage>
        <taxon>Viruses</taxon>
        <taxon>Varidnaviria</taxon>
        <taxon>Bamfordvirae</taxon>
        <taxon>Nucleocytoviricota</taxon>
        <taxon>Megaviricetes</taxon>
        <taxon>Pimascovirales</taxon>
        <taxon>Pimascovirales incertae sedis</taxon>
        <taxon>Iridoviridae</taxon>
        <taxon>Alphairidovirinae</taxon>
        <taxon>Megalocytivirus</taxon>
        <taxon>Megalocytivirus lates1</taxon>
    </lineage>
</organism>
<dbReference type="Proteomes" id="UP000510602">
    <property type="component" value="Segment"/>
</dbReference>
<sequence>MASVNQEITHAIEMYDYLRNDVVQYYNYNHDFSQCRTDECWGQYACRVADATEHGRVLLKYTYTFALNTCFNCTCVEQANVIKQYVIESVRQSDHVLFKKCIGTLEGLACLEKTYYNWLIVNNASTEIARLFIAAKHGTSIIVDVYNEYAEYYDGLKRVNFHRLYKDRLLDIACYTPFLTALKQQIEI</sequence>
<dbReference type="EMBL" id="MN562489">
    <property type="protein sequence ID" value="QLI60729.1"/>
    <property type="molecule type" value="Genomic_DNA"/>
</dbReference>
<protein>
    <submittedName>
        <fullName evidence="1">ORF_059R</fullName>
    </submittedName>
</protein>
<reference evidence="2 4" key="2">
    <citation type="submission" date="2019-10" db="EMBL/GenBank/DDBJ databases">
        <authorList>
            <person name="Kayansamruaj P."/>
        </authorList>
    </citation>
    <scope>NUCLEOTIDE SEQUENCE [LARGE SCALE GENOMIC DNA]</scope>
    <source>
        <strain evidence="2">SDDV_Thai_2019</strain>
    </source>
</reference>
<accession>A0A0K1L6H7</accession>
<evidence type="ECO:0000313" key="4">
    <source>
        <dbReference type="Proteomes" id="UP000510602"/>
    </source>
</evidence>
<proteinExistence type="predicted"/>
<dbReference type="Proteomes" id="UP000201485">
    <property type="component" value="Segment"/>
</dbReference>
<evidence type="ECO:0000313" key="1">
    <source>
        <dbReference type="EMBL" id="AKU37474.1"/>
    </source>
</evidence>
<evidence type="ECO:0000313" key="3">
    <source>
        <dbReference type="Proteomes" id="UP000201485"/>
    </source>
</evidence>
<keyword evidence="3" id="KW-1185">Reference proteome</keyword>
<name>A0A0K1L6H7_9VIRU</name>
<dbReference type="EMBL" id="KR139659">
    <property type="protein sequence ID" value="AKU37474.1"/>
    <property type="molecule type" value="Genomic_DNA"/>
</dbReference>